<reference evidence="3 4" key="1">
    <citation type="journal article" date="2016" name="Proc. Natl. Acad. Sci. U.S.A.">
        <title>Comparative genomics of biotechnologically important yeasts.</title>
        <authorList>
            <person name="Riley R."/>
            <person name="Haridas S."/>
            <person name="Wolfe K.H."/>
            <person name="Lopes M.R."/>
            <person name="Hittinger C.T."/>
            <person name="Goeker M."/>
            <person name="Salamov A.A."/>
            <person name="Wisecaver J.H."/>
            <person name="Long T.M."/>
            <person name="Calvey C.H."/>
            <person name="Aerts A.L."/>
            <person name="Barry K.W."/>
            <person name="Choi C."/>
            <person name="Clum A."/>
            <person name="Coughlan A.Y."/>
            <person name="Deshpande S."/>
            <person name="Douglass A.P."/>
            <person name="Hanson S.J."/>
            <person name="Klenk H.-P."/>
            <person name="LaButti K.M."/>
            <person name="Lapidus A."/>
            <person name="Lindquist E.A."/>
            <person name="Lipzen A.M."/>
            <person name="Meier-Kolthoff J.P."/>
            <person name="Ohm R.A."/>
            <person name="Otillar R.P."/>
            <person name="Pangilinan J.L."/>
            <person name="Peng Y."/>
            <person name="Rokas A."/>
            <person name="Rosa C.A."/>
            <person name="Scheuner C."/>
            <person name="Sibirny A.A."/>
            <person name="Slot J.C."/>
            <person name="Stielow J.B."/>
            <person name="Sun H."/>
            <person name="Kurtzman C.P."/>
            <person name="Blackwell M."/>
            <person name="Grigoriev I.V."/>
            <person name="Jeffries T.W."/>
        </authorList>
    </citation>
    <scope>NUCLEOTIDE SEQUENCE [LARGE SCALE GENOMIC DNA]</scope>
    <source>
        <strain evidence="3 4">NRRL Y-11557</strain>
    </source>
</reference>
<dbReference type="GO" id="GO:0005783">
    <property type="term" value="C:endoplasmic reticulum"/>
    <property type="evidence" value="ECO:0007669"/>
    <property type="project" value="InterPro"/>
</dbReference>
<protein>
    <recommendedName>
        <fullName evidence="5">Inorganic phosphate transport protein PHO88</fullName>
    </recommendedName>
</protein>
<dbReference type="GO" id="GO:0045047">
    <property type="term" value="P:protein targeting to ER"/>
    <property type="evidence" value="ECO:0007669"/>
    <property type="project" value="InterPro"/>
</dbReference>
<evidence type="ECO:0000256" key="2">
    <source>
        <dbReference type="SAM" id="Phobius"/>
    </source>
</evidence>
<accession>A0A1E3QDY1</accession>
<dbReference type="PIRSF" id="PIRSF008756">
    <property type="entry name" value="P_tr_PHO88"/>
    <property type="match status" value="1"/>
</dbReference>
<evidence type="ECO:0008006" key="5">
    <source>
        <dbReference type="Google" id="ProtNLM"/>
    </source>
</evidence>
<dbReference type="STRING" id="675824.A0A1E3QDY1"/>
<evidence type="ECO:0000256" key="1">
    <source>
        <dbReference type="SAM" id="MobiDB-lite"/>
    </source>
</evidence>
<dbReference type="AlphaFoldDB" id="A0A1E3QDY1"/>
<gene>
    <name evidence="3" type="ORF">LIPSTDRAFT_1316</name>
</gene>
<dbReference type="InterPro" id="IPR012098">
    <property type="entry name" value="SND3_fun"/>
</dbReference>
<dbReference type="GO" id="GO:0005739">
    <property type="term" value="C:mitochondrion"/>
    <property type="evidence" value="ECO:0007669"/>
    <property type="project" value="TreeGrafter"/>
</dbReference>
<dbReference type="PANTHER" id="PTHR28112">
    <property type="entry name" value="SRP-INDEPENDENT TARGETING PROTEIN 3"/>
    <property type="match status" value="1"/>
</dbReference>
<feature type="region of interest" description="Disordered" evidence="1">
    <location>
        <begin position="179"/>
        <end position="203"/>
    </location>
</feature>
<dbReference type="Proteomes" id="UP000094385">
    <property type="component" value="Unassembled WGS sequence"/>
</dbReference>
<keyword evidence="2" id="KW-0812">Transmembrane</keyword>
<dbReference type="Pfam" id="PF10032">
    <property type="entry name" value="Pho88"/>
    <property type="match status" value="1"/>
</dbReference>
<sequence length="203" mass="22440">MVLMFALMQVSKKIPFEDPMVVFYARVVYLVSNVFIFSLYLFARFQINKKNGLYYISTSLVAAKDMSLDIIPNLTTLKYVEPAQPFGGSDKKKLVTTTVKEYDLQQVSSAIRSSFMGIGILLFMHFKLGYTNPLVMQSVLPVKSVFEQKIIQIHVFGKPATGDLKRPFKSAGLFGAASGGEVQTDKKAISQAEKSGSGGAKEE</sequence>
<keyword evidence="2" id="KW-0472">Membrane</keyword>
<dbReference type="PANTHER" id="PTHR28112:SF1">
    <property type="entry name" value="SRP-INDEPENDENT TARGETING PROTEIN 3"/>
    <property type="match status" value="1"/>
</dbReference>
<evidence type="ECO:0000313" key="3">
    <source>
        <dbReference type="EMBL" id="ODQ75903.1"/>
    </source>
</evidence>
<keyword evidence="4" id="KW-1185">Reference proteome</keyword>
<evidence type="ECO:0000313" key="4">
    <source>
        <dbReference type="Proteomes" id="UP000094385"/>
    </source>
</evidence>
<keyword evidence="2" id="KW-1133">Transmembrane helix</keyword>
<feature type="transmembrane region" description="Helical" evidence="2">
    <location>
        <begin position="20"/>
        <end position="43"/>
    </location>
</feature>
<proteinExistence type="predicted"/>
<dbReference type="EMBL" id="KV454290">
    <property type="protein sequence ID" value="ODQ75903.1"/>
    <property type="molecule type" value="Genomic_DNA"/>
</dbReference>
<dbReference type="OrthoDB" id="18139at2759"/>
<name>A0A1E3QDY1_LIPST</name>
<organism evidence="3 4">
    <name type="scientific">Lipomyces starkeyi NRRL Y-11557</name>
    <dbReference type="NCBI Taxonomy" id="675824"/>
    <lineage>
        <taxon>Eukaryota</taxon>
        <taxon>Fungi</taxon>
        <taxon>Dikarya</taxon>
        <taxon>Ascomycota</taxon>
        <taxon>Saccharomycotina</taxon>
        <taxon>Lipomycetes</taxon>
        <taxon>Lipomycetales</taxon>
        <taxon>Lipomycetaceae</taxon>
        <taxon>Lipomyces</taxon>
    </lineage>
</organism>